<dbReference type="SMART" id="SM00220">
    <property type="entry name" value="S_TKc"/>
    <property type="match status" value="1"/>
</dbReference>
<evidence type="ECO:0000313" key="9">
    <source>
        <dbReference type="EMBL" id="KAA6388077.1"/>
    </source>
</evidence>
<comment type="caution">
    <text evidence="9">The sequence shown here is derived from an EMBL/GenBank/DDBJ whole genome shotgun (WGS) entry which is preliminary data.</text>
</comment>
<dbReference type="InterPro" id="IPR011009">
    <property type="entry name" value="Kinase-like_dom_sf"/>
</dbReference>
<sequence>MDFTNLVYKDFRMKRLGQGSQGRTYLATFIATNDQYAIKKDEYLEEDDKERVNREIEQMKRLESRFTVKLLGTFIRDDEIFLVMQLCSKGDLRKVISDLQKLPEKERVMQVWAIFGQTIRALDHLHSNSVVHRDIKPENIFVMEDGSICLGDFGFAKEITEGGYATMAGTKVYMASEIWLLKKTDYLSDIFSVGIVTQELLTGRHPYESGTEQATIERIKVGKPDKLPAYVPREMKELITAMLSHDANKRPTTKQIMEQDTIKLYLRIQEEKEQIIEKNEKQQIEIAQLKQQLAKQQPQSDTPKPKQQSISTQPKVTSQPKIIAQPPVIQSTVSEIQIQHSPIVPYSDDVKVDGESFTSLSNKTQVILFNPVIKNGAIKFELLSRSSLNEVGIAEESVRYGRDEYPTARGDQKVVRYWRQGWIKHISGTIYGNSNFRTNDRVTLELNMDSNPRTLTFYVNDVEQPHYIINIPAELRFYLTINIIPLV</sequence>
<protein>
    <recommendedName>
        <fullName evidence="1">non-specific serine/threonine protein kinase</fullName>
        <ecNumber evidence="1">2.7.11.1</ecNumber>
    </recommendedName>
</protein>
<dbReference type="Gene3D" id="1.10.510.10">
    <property type="entry name" value="Transferase(Phosphotransferase) domain 1"/>
    <property type="match status" value="1"/>
</dbReference>
<dbReference type="SUPFAM" id="SSF56112">
    <property type="entry name" value="Protein kinase-like (PK-like)"/>
    <property type="match status" value="1"/>
</dbReference>
<dbReference type="Pfam" id="PF00069">
    <property type="entry name" value="Pkinase"/>
    <property type="match status" value="1"/>
</dbReference>
<keyword evidence="6" id="KW-0175">Coiled coil</keyword>
<dbReference type="AlphaFoldDB" id="A0A5J4VZI9"/>
<evidence type="ECO:0000256" key="3">
    <source>
        <dbReference type="ARBA" id="ARBA00022741"/>
    </source>
</evidence>
<dbReference type="GO" id="GO:0004674">
    <property type="term" value="F:protein serine/threonine kinase activity"/>
    <property type="evidence" value="ECO:0007669"/>
    <property type="project" value="UniProtKB-EC"/>
</dbReference>
<keyword evidence="4 9" id="KW-0418">Kinase</keyword>
<evidence type="ECO:0000256" key="4">
    <source>
        <dbReference type="ARBA" id="ARBA00022777"/>
    </source>
</evidence>
<organism evidence="9 10">
    <name type="scientific">Streblomastix strix</name>
    <dbReference type="NCBI Taxonomy" id="222440"/>
    <lineage>
        <taxon>Eukaryota</taxon>
        <taxon>Metamonada</taxon>
        <taxon>Preaxostyla</taxon>
        <taxon>Oxymonadida</taxon>
        <taxon>Streblomastigidae</taxon>
        <taxon>Streblomastix</taxon>
    </lineage>
</organism>
<name>A0A5J4VZI9_9EUKA</name>
<dbReference type="OrthoDB" id="4062651at2759"/>
<proteinExistence type="predicted"/>
<evidence type="ECO:0000259" key="8">
    <source>
        <dbReference type="PROSITE" id="PS50011"/>
    </source>
</evidence>
<evidence type="ECO:0000256" key="7">
    <source>
        <dbReference type="SAM" id="MobiDB-lite"/>
    </source>
</evidence>
<evidence type="ECO:0000256" key="1">
    <source>
        <dbReference type="ARBA" id="ARBA00012513"/>
    </source>
</evidence>
<evidence type="ECO:0000313" key="10">
    <source>
        <dbReference type="Proteomes" id="UP000324800"/>
    </source>
</evidence>
<evidence type="ECO:0000256" key="5">
    <source>
        <dbReference type="ARBA" id="ARBA00022840"/>
    </source>
</evidence>
<dbReference type="PANTHER" id="PTHR43671">
    <property type="entry name" value="SERINE/THREONINE-PROTEIN KINASE NEK"/>
    <property type="match status" value="1"/>
</dbReference>
<keyword evidence="3" id="KW-0547">Nucleotide-binding</keyword>
<dbReference type="PANTHER" id="PTHR43671:SF13">
    <property type="entry name" value="SERINE_THREONINE-PROTEIN KINASE NEK2"/>
    <property type="match status" value="1"/>
</dbReference>
<dbReference type="EC" id="2.7.11.1" evidence="1"/>
<evidence type="ECO:0000256" key="6">
    <source>
        <dbReference type="SAM" id="Coils"/>
    </source>
</evidence>
<gene>
    <name evidence="9" type="ORF">EZS28_016393</name>
</gene>
<dbReference type="Proteomes" id="UP000324800">
    <property type="component" value="Unassembled WGS sequence"/>
</dbReference>
<accession>A0A5J4VZI9</accession>
<feature type="compositionally biased region" description="Polar residues" evidence="7">
    <location>
        <begin position="298"/>
        <end position="320"/>
    </location>
</feature>
<dbReference type="InterPro" id="IPR000719">
    <property type="entry name" value="Prot_kinase_dom"/>
</dbReference>
<feature type="coiled-coil region" evidence="6">
    <location>
        <begin position="265"/>
        <end position="292"/>
    </location>
</feature>
<feature type="domain" description="Protein kinase" evidence="8">
    <location>
        <begin position="10"/>
        <end position="262"/>
    </location>
</feature>
<dbReference type="PROSITE" id="PS00108">
    <property type="entry name" value="PROTEIN_KINASE_ST"/>
    <property type="match status" value="1"/>
</dbReference>
<keyword evidence="5" id="KW-0067">ATP-binding</keyword>
<reference evidence="9 10" key="1">
    <citation type="submission" date="2019-03" db="EMBL/GenBank/DDBJ databases">
        <title>Single cell metagenomics reveals metabolic interactions within the superorganism composed of flagellate Streblomastix strix and complex community of Bacteroidetes bacteria on its surface.</title>
        <authorList>
            <person name="Treitli S.C."/>
            <person name="Kolisko M."/>
            <person name="Husnik F."/>
            <person name="Keeling P."/>
            <person name="Hampl V."/>
        </authorList>
    </citation>
    <scope>NUCLEOTIDE SEQUENCE [LARGE SCALE GENOMIC DNA]</scope>
    <source>
        <strain evidence="9">ST1C</strain>
    </source>
</reference>
<dbReference type="InterPro" id="IPR050660">
    <property type="entry name" value="NEK_Ser/Thr_kinase"/>
</dbReference>
<dbReference type="PROSITE" id="PS50011">
    <property type="entry name" value="PROTEIN_KINASE_DOM"/>
    <property type="match status" value="1"/>
</dbReference>
<dbReference type="EMBL" id="SNRW01004124">
    <property type="protein sequence ID" value="KAA6388077.1"/>
    <property type="molecule type" value="Genomic_DNA"/>
</dbReference>
<keyword evidence="2" id="KW-0808">Transferase</keyword>
<evidence type="ECO:0000256" key="2">
    <source>
        <dbReference type="ARBA" id="ARBA00022679"/>
    </source>
</evidence>
<feature type="region of interest" description="Disordered" evidence="7">
    <location>
        <begin position="292"/>
        <end position="322"/>
    </location>
</feature>
<dbReference type="InterPro" id="IPR008271">
    <property type="entry name" value="Ser/Thr_kinase_AS"/>
</dbReference>
<dbReference type="GO" id="GO:0005524">
    <property type="term" value="F:ATP binding"/>
    <property type="evidence" value="ECO:0007669"/>
    <property type="project" value="UniProtKB-KW"/>
</dbReference>